<dbReference type="PANTHER" id="PTHR21716:SF66">
    <property type="entry name" value="TRANSPORT PROTEIN SLL0063-RELATED"/>
    <property type="match status" value="1"/>
</dbReference>
<dbReference type="GO" id="GO:0055085">
    <property type="term" value="P:transmembrane transport"/>
    <property type="evidence" value="ECO:0007669"/>
    <property type="project" value="TreeGrafter"/>
</dbReference>
<dbReference type="GO" id="GO:0016020">
    <property type="term" value="C:membrane"/>
    <property type="evidence" value="ECO:0007669"/>
    <property type="project" value="UniProtKB-SubCell"/>
</dbReference>
<comment type="subcellular location">
    <subcellularLocation>
        <location evidence="1">Membrane</location>
        <topology evidence="1">Multi-pass membrane protein</topology>
    </subcellularLocation>
</comment>
<dbReference type="OrthoDB" id="464097at2"/>
<evidence type="ECO:0000256" key="2">
    <source>
        <dbReference type="ARBA" id="ARBA00009773"/>
    </source>
</evidence>
<dbReference type="InterPro" id="IPR002549">
    <property type="entry name" value="AI-2E-like"/>
</dbReference>
<feature type="transmembrane region" description="Helical" evidence="6">
    <location>
        <begin position="251"/>
        <end position="277"/>
    </location>
</feature>
<evidence type="ECO:0000256" key="6">
    <source>
        <dbReference type="SAM" id="Phobius"/>
    </source>
</evidence>
<accession>B8HLU0</accession>
<dbReference type="AlphaFoldDB" id="B8HLU0"/>
<protein>
    <recommendedName>
        <fullName evidence="8">Permease</fullName>
    </recommendedName>
</protein>
<feature type="transmembrane region" description="Helical" evidence="6">
    <location>
        <begin position="171"/>
        <end position="189"/>
    </location>
</feature>
<dbReference type="Pfam" id="PF01594">
    <property type="entry name" value="AI-2E_transport"/>
    <property type="match status" value="1"/>
</dbReference>
<keyword evidence="3 6" id="KW-0812">Transmembrane</keyword>
<feature type="transmembrane region" description="Helical" evidence="6">
    <location>
        <begin position="15"/>
        <end position="35"/>
    </location>
</feature>
<sequence>MDRSNSFKWWSQLNLPARLLIIGLTAPILVLNFWAMTSISRYFGALFAVLIVASLLAFLLNYPVSWIERQGGKRSQASIIVFLLAISILLGLGVTLVPMAFAQAQQLTARLPEWVESGRQQLLVLSHKADEMGLPIDLDALGLQLLDRLKEQLQAVARGVLNLAVDTVSSLLDVLINVVLTIVLTFYLLQHGDELWSSLIQWLPPKVQEPFSQTLRLSFQNYFIGQLILSTCMAAGLISTFLLLKVPFGLLFGLTIGLMALVPFGGTVGIITITLLVTLQDVWLGLRVLGASVIVQQILENLIAPRIIGSVTGLNPVWVFLSILAGAKIGGLLGVVVAVPTAVVIKAGLMALRERMNQSNTEANPPEIEIITPRSLEVEKRSEKLSESNA</sequence>
<evidence type="ECO:0000313" key="7">
    <source>
        <dbReference type="EMBL" id="ACL43578.1"/>
    </source>
</evidence>
<dbReference type="STRING" id="395961.Cyan7425_1198"/>
<dbReference type="PANTHER" id="PTHR21716">
    <property type="entry name" value="TRANSMEMBRANE PROTEIN"/>
    <property type="match status" value="1"/>
</dbReference>
<evidence type="ECO:0000256" key="4">
    <source>
        <dbReference type="ARBA" id="ARBA00022989"/>
    </source>
</evidence>
<gene>
    <name evidence="7" type="ordered locus">Cyan7425_1198</name>
</gene>
<feature type="transmembrane region" description="Helical" evidence="6">
    <location>
        <begin position="222"/>
        <end position="244"/>
    </location>
</feature>
<proteinExistence type="inferred from homology"/>
<evidence type="ECO:0000256" key="5">
    <source>
        <dbReference type="ARBA" id="ARBA00023136"/>
    </source>
</evidence>
<comment type="similarity">
    <text evidence="2">Belongs to the autoinducer-2 exporter (AI-2E) (TC 2.A.86) family.</text>
</comment>
<feature type="transmembrane region" description="Helical" evidence="6">
    <location>
        <begin position="42"/>
        <end position="60"/>
    </location>
</feature>
<evidence type="ECO:0000256" key="1">
    <source>
        <dbReference type="ARBA" id="ARBA00004141"/>
    </source>
</evidence>
<keyword evidence="5 6" id="KW-0472">Membrane</keyword>
<reference evidence="7" key="1">
    <citation type="submission" date="2009-01" db="EMBL/GenBank/DDBJ databases">
        <title>Complete sequence of chromosome Cyanothece sp. PCC 7425.</title>
        <authorList>
            <consortium name="US DOE Joint Genome Institute"/>
            <person name="Lucas S."/>
            <person name="Copeland A."/>
            <person name="Lapidus A."/>
            <person name="Glavina del Rio T."/>
            <person name="Dalin E."/>
            <person name="Tice H."/>
            <person name="Bruce D."/>
            <person name="Goodwin L."/>
            <person name="Pitluck S."/>
            <person name="Sims D."/>
            <person name="Meineke L."/>
            <person name="Brettin T."/>
            <person name="Detter J.C."/>
            <person name="Han C."/>
            <person name="Larimer F."/>
            <person name="Land M."/>
            <person name="Hauser L."/>
            <person name="Kyrpides N."/>
            <person name="Ovchinnikova G."/>
            <person name="Liberton M."/>
            <person name="Stoeckel J."/>
            <person name="Banerjee A."/>
            <person name="Singh A."/>
            <person name="Page L."/>
            <person name="Sato H."/>
            <person name="Zhao L."/>
            <person name="Sherman L."/>
            <person name="Pakrasi H."/>
            <person name="Richardson P."/>
        </authorList>
    </citation>
    <scope>NUCLEOTIDE SEQUENCE</scope>
    <source>
        <strain evidence="7">PCC 7425</strain>
    </source>
</reference>
<feature type="transmembrane region" description="Helical" evidence="6">
    <location>
        <begin position="80"/>
        <end position="101"/>
    </location>
</feature>
<evidence type="ECO:0008006" key="8">
    <source>
        <dbReference type="Google" id="ProtNLM"/>
    </source>
</evidence>
<evidence type="ECO:0000256" key="3">
    <source>
        <dbReference type="ARBA" id="ARBA00022692"/>
    </source>
</evidence>
<dbReference type="eggNOG" id="COG0628">
    <property type="taxonomic scope" value="Bacteria"/>
</dbReference>
<feature type="transmembrane region" description="Helical" evidence="6">
    <location>
        <begin position="318"/>
        <end position="345"/>
    </location>
</feature>
<keyword evidence="4 6" id="KW-1133">Transmembrane helix</keyword>
<name>B8HLU0_CYAP4</name>
<dbReference type="KEGG" id="cyn:Cyan7425_1198"/>
<organism evidence="7">
    <name type="scientific">Cyanothece sp. (strain PCC 7425 / ATCC 29141)</name>
    <dbReference type="NCBI Taxonomy" id="395961"/>
    <lineage>
        <taxon>Bacteria</taxon>
        <taxon>Bacillati</taxon>
        <taxon>Cyanobacteriota</taxon>
        <taxon>Cyanophyceae</taxon>
        <taxon>Gomontiellales</taxon>
        <taxon>Cyanothecaceae</taxon>
        <taxon>Cyanothece</taxon>
    </lineage>
</organism>
<dbReference type="HOGENOM" id="CLU_031275_8_1_3"/>
<dbReference type="EMBL" id="CP001344">
    <property type="protein sequence ID" value="ACL43578.1"/>
    <property type="molecule type" value="Genomic_DNA"/>
</dbReference>